<dbReference type="NCBIfam" id="TIGR00260">
    <property type="entry name" value="thrC"/>
    <property type="match status" value="1"/>
</dbReference>
<evidence type="ECO:0000256" key="2">
    <source>
        <dbReference type="ARBA" id="ARBA00003648"/>
    </source>
</evidence>
<dbReference type="EC" id="4.2.3.1" evidence="5 12"/>
<dbReference type="InterPro" id="IPR050147">
    <property type="entry name" value="Ser/Thr_Dehydratase"/>
</dbReference>
<evidence type="ECO:0000256" key="5">
    <source>
        <dbReference type="ARBA" id="ARBA00013028"/>
    </source>
</evidence>
<evidence type="ECO:0000256" key="9">
    <source>
        <dbReference type="ARBA" id="ARBA00022898"/>
    </source>
</evidence>
<evidence type="ECO:0000256" key="3">
    <source>
        <dbReference type="ARBA" id="ARBA00004979"/>
    </source>
</evidence>
<accession>A0ABT8KED8</accession>
<evidence type="ECO:0000259" key="14">
    <source>
        <dbReference type="Pfam" id="PF00291"/>
    </source>
</evidence>
<keyword evidence="9 13" id="KW-0663">Pyridoxal phosphate</keyword>
<evidence type="ECO:0000256" key="4">
    <source>
        <dbReference type="ARBA" id="ARBA00005517"/>
    </source>
</evidence>
<evidence type="ECO:0000256" key="12">
    <source>
        <dbReference type="NCBIfam" id="TIGR00260"/>
    </source>
</evidence>
<proteinExistence type="inferred from homology"/>
<reference evidence="15" key="1">
    <citation type="submission" date="2023-06" db="EMBL/GenBank/DDBJ databases">
        <title>MT1 and MT2 Draft Genomes of Novel Species.</title>
        <authorList>
            <person name="Venkateswaran K."/>
        </authorList>
    </citation>
    <scope>NUCLEOTIDE SEQUENCE</scope>
    <source>
        <strain evidence="15">F6_8S_P_1B</strain>
    </source>
</reference>
<keyword evidence="8 13" id="KW-0791">Threonine biosynthesis</keyword>
<dbReference type="SUPFAM" id="SSF53686">
    <property type="entry name" value="Tryptophan synthase beta subunit-like PLP-dependent enzymes"/>
    <property type="match status" value="1"/>
</dbReference>
<gene>
    <name evidence="15" type="primary">thrC</name>
    <name evidence="15" type="ORF">P5G50_09485</name>
</gene>
<evidence type="ECO:0000256" key="10">
    <source>
        <dbReference type="ARBA" id="ARBA00023239"/>
    </source>
</evidence>
<evidence type="ECO:0000256" key="1">
    <source>
        <dbReference type="ARBA" id="ARBA00001933"/>
    </source>
</evidence>
<evidence type="ECO:0000313" key="15">
    <source>
        <dbReference type="EMBL" id="MDN4614684.1"/>
    </source>
</evidence>
<keyword evidence="7 13" id="KW-0028">Amino-acid biosynthesis</keyword>
<comment type="caution">
    <text evidence="15">The sequence shown here is derived from an EMBL/GenBank/DDBJ whole genome shotgun (WGS) entry which is preliminary data.</text>
</comment>
<dbReference type="InterPro" id="IPR004450">
    <property type="entry name" value="Thr_synthase-like"/>
</dbReference>
<evidence type="ECO:0000313" key="16">
    <source>
        <dbReference type="Proteomes" id="UP001174208"/>
    </source>
</evidence>
<dbReference type="PANTHER" id="PTHR48078:SF6">
    <property type="entry name" value="L-THREONINE DEHYDRATASE CATABOLIC TDCB"/>
    <property type="match status" value="1"/>
</dbReference>
<protein>
    <recommendedName>
        <fullName evidence="6 12">Threonine synthase</fullName>
        <ecNumber evidence="5 12">4.2.3.1</ecNumber>
    </recommendedName>
</protein>
<dbReference type="InterPro" id="IPR000634">
    <property type="entry name" value="Ser/Thr_deHydtase_PyrdxlP-BS"/>
</dbReference>
<dbReference type="GO" id="GO:0004795">
    <property type="term" value="F:threonine synthase activity"/>
    <property type="evidence" value="ECO:0007669"/>
    <property type="project" value="UniProtKB-EC"/>
</dbReference>
<sequence length="370" mass="38548">MPQSPKPNSRQWRGVLREYSDRLNISDATPIVTLGEGGTPLIPAPALSARTGADVHVKFEGMNPTGSFKDRGMTMAISKGVEHGAKAVICASTGNTSASAAAYATHAGIQAVVLVPEGKIAMGKLSQAIAHNAQLLQVQGNFDDCLDIARDLATNYPVHLVNSVNPDRIEGQKTAAFEVVEVLGDAPDIHIVPVGNAGNYTAYHRGYTEDLKAGNSTKLPRMFGFQAAGSAPIVLGHAVKDPDTIATAIRIGNPASWELALNARDDSDGWFGAIDDAKILEAHRILSAEVGIFVEPASAISVAGLLERAEAGAIPAGARVVLTVTGHGLKDPQWALRTADGSDVQPTVVPVDTPAIADLLGLRANAEATA</sequence>
<dbReference type="Gene3D" id="3.40.50.1100">
    <property type="match status" value="2"/>
</dbReference>
<organism evidence="15 16">
    <name type="scientific">Leifsonia williamsii</name>
    <dbReference type="NCBI Taxonomy" id="3035919"/>
    <lineage>
        <taxon>Bacteria</taxon>
        <taxon>Bacillati</taxon>
        <taxon>Actinomycetota</taxon>
        <taxon>Actinomycetes</taxon>
        <taxon>Micrococcales</taxon>
        <taxon>Microbacteriaceae</taxon>
        <taxon>Leifsonia</taxon>
    </lineage>
</organism>
<feature type="domain" description="Tryptophan synthase beta chain-like PALP" evidence="14">
    <location>
        <begin position="32"/>
        <end position="326"/>
    </location>
</feature>
<comment type="function">
    <text evidence="2 13">Catalyzes the gamma-elimination of phosphate from L-phosphohomoserine and the beta-addition of water to produce L-threonine.</text>
</comment>
<dbReference type="InterPro" id="IPR026260">
    <property type="entry name" value="Thr_Synthase_bac/arc"/>
</dbReference>
<keyword evidence="10 13" id="KW-0456">Lyase</keyword>
<dbReference type="PANTHER" id="PTHR48078">
    <property type="entry name" value="THREONINE DEHYDRATASE, MITOCHONDRIAL-RELATED"/>
    <property type="match status" value="1"/>
</dbReference>
<name>A0ABT8KED8_9MICO</name>
<keyword evidence="16" id="KW-1185">Reference proteome</keyword>
<evidence type="ECO:0000256" key="11">
    <source>
        <dbReference type="ARBA" id="ARBA00049144"/>
    </source>
</evidence>
<dbReference type="Proteomes" id="UP001174208">
    <property type="component" value="Unassembled WGS sequence"/>
</dbReference>
<comment type="similarity">
    <text evidence="4 13">Belongs to the threonine synthase family.</text>
</comment>
<dbReference type="PIRSF" id="PIRSF038945">
    <property type="entry name" value="Thr_synthase"/>
    <property type="match status" value="1"/>
</dbReference>
<dbReference type="EMBL" id="JAROCF010000001">
    <property type="protein sequence ID" value="MDN4614684.1"/>
    <property type="molecule type" value="Genomic_DNA"/>
</dbReference>
<evidence type="ECO:0000256" key="6">
    <source>
        <dbReference type="ARBA" id="ARBA00018679"/>
    </source>
</evidence>
<evidence type="ECO:0000256" key="7">
    <source>
        <dbReference type="ARBA" id="ARBA00022605"/>
    </source>
</evidence>
<dbReference type="Pfam" id="PF00291">
    <property type="entry name" value="PALP"/>
    <property type="match status" value="1"/>
</dbReference>
<comment type="pathway">
    <text evidence="3 13">Amino-acid biosynthesis; L-threonine biosynthesis; L-threonine from L-aspartate: step 5/5.</text>
</comment>
<evidence type="ECO:0000256" key="8">
    <source>
        <dbReference type="ARBA" id="ARBA00022697"/>
    </source>
</evidence>
<evidence type="ECO:0000256" key="13">
    <source>
        <dbReference type="PIRNR" id="PIRNR038945"/>
    </source>
</evidence>
<dbReference type="PROSITE" id="PS00165">
    <property type="entry name" value="DEHYDRATASE_SER_THR"/>
    <property type="match status" value="1"/>
</dbReference>
<dbReference type="RefSeq" id="WP_301210713.1">
    <property type="nucleotide sequence ID" value="NZ_JAROCF010000001.1"/>
</dbReference>
<dbReference type="CDD" id="cd01563">
    <property type="entry name" value="Thr-synth_1"/>
    <property type="match status" value="1"/>
</dbReference>
<comment type="catalytic activity">
    <reaction evidence="11 13">
        <text>O-phospho-L-homoserine + H2O = L-threonine + phosphate</text>
        <dbReference type="Rhea" id="RHEA:10840"/>
        <dbReference type="ChEBI" id="CHEBI:15377"/>
        <dbReference type="ChEBI" id="CHEBI:43474"/>
        <dbReference type="ChEBI" id="CHEBI:57590"/>
        <dbReference type="ChEBI" id="CHEBI:57926"/>
        <dbReference type="EC" id="4.2.3.1"/>
    </reaction>
</comment>
<dbReference type="InterPro" id="IPR001926">
    <property type="entry name" value="TrpB-like_PALP"/>
</dbReference>
<comment type="cofactor">
    <cofactor evidence="1 13">
        <name>pyridoxal 5'-phosphate</name>
        <dbReference type="ChEBI" id="CHEBI:597326"/>
    </cofactor>
</comment>
<dbReference type="InterPro" id="IPR036052">
    <property type="entry name" value="TrpB-like_PALP_sf"/>
</dbReference>